<evidence type="ECO:0000313" key="2">
    <source>
        <dbReference type="EMBL" id="KAJ3738976.1"/>
    </source>
</evidence>
<keyword evidence="3" id="KW-1185">Reference proteome</keyword>
<gene>
    <name evidence="2" type="ORF">DFH05DRAFT_1516099</name>
</gene>
<reference evidence="2 3" key="1">
    <citation type="journal article" date="2023" name="Proc. Natl. Acad. Sci. U.S.A.">
        <title>A global phylogenomic analysis of the shiitake genus Lentinula.</title>
        <authorList>
            <person name="Sierra-Patev S."/>
            <person name="Min B."/>
            <person name="Naranjo-Ortiz M."/>
            <person name="Looney B."/>
            <person name="Konkel Z."/>
            <person name="Slot J.C."/>
            <person name="Sakamoto Y."/>
            <person name="Steenwyk J.L."/>
            <person name="Rokas A."/>
            <person name="Carro J."/>
            <person name="Camarero S."/>
            <person name="Ferreira P."/>
            <person name="Molpeceres G."/>
            <person name="Ruiz-Duenas F.J."/>
            <person name="Serrano A."/>
            <person name="Henrissat B."/>
            <person name="Drula E."/>
            <person name="Hughes K.W."/>
            <person name="Mata J.L."/>
            <person name="Ishikawa N.K."/>
            <person name="Vargas-Isla R."/>
            <person name="Ushijima S."/>
            <person name="Smith C.A."/>
            <person name="Donoghue J."/>
            <person name="Ahrendt S."/>
            <person name="Andreopoulos W."/>
            <person name="He G."/>
            <person name="LaButti K."/>
            <person name="Lipzen A."/>
            <person name="Ng V."/>
            <person name="Riley R."/>
            <person name="Sandor L."/>
            <person name="Barry K."/>
            <person name="Martinez A.T."/>
            <person name="Xiao Y."/>
            <person name="Gibbons J.G."/>
            <person name="Terashima K."/>
            <person name="Grigoriev I.V."/>
            <person name="Hibbett D."/>
        </authorList>
    </citation>
    <scope>NUCLEOTIDE SEQUENCE [LARGE SCALE GENOMIC DNA]</scope>
    <source>
        <strain evidence="2 3">TFB7810</strain>
    </source>
</reference>
<organism evidence="2 3">
    <name type="scientific">Lentinula detonsa</name>
    <dbReference type="NCBI Taxonomy" id="2804962"/>
    <lineage>
        <taxon>Eukaryota</taxon>
        <taxon>Fungi</taxon>
        <taxon>Dikarya</taxon>
        <taxon>Basidiomycota</taxon>
        <taxon>Agaricomycotina</taxon>
        <taxon>Agaricomycetes</taxon>
        <taxon>Agaricomycetidae</taxon>
        <taxon>Agaricales</taxon>
        <taxon>Marasmiineae</taxon>
        <taxon>Omphalotaceae</taxon>
        <taxon>Lentinula</taxon>
    </lineage>
</organism>
<name>A0A9W8NQQ2_9AGAR</name>
<feature type="compositionally biased region" description="Basic and acidic residues" evidence="1">
    <location>
        <begin position="8"/>
        <end position="20"/>
    </location>
</feature>
<dbReference type="Proteomes" id="UP001142393">
    <property type="component" value="Unassembled WGS sequence"/>
</dbReference>
<proteinExistence type="predicted"/>
<evidence type="ECO:0000313" key="3">
    <source>
        <dbReference type="Proteomes" id="UP001142393"/>
    </source>
</evidence>
<feature type="region of interest" description="Disordered" evidence="1">
    <location>
        <begin position="51"/>
        <end position="70"/>
    </location>
</feature>
<feature type="region of interest" description="Disordered" evidence="1">
    <location>
        <begin position="1"/>
        <end position="41"/>
    </location>
</feature>
<dbReference type="EMBL" id="JANVFU010000021">
    <property type="protein sequence ID" value="KAJ3738976.1"/>
    <property type="molecule type" value="Genomic_DNA"/>
</dbReference>
<sequence>MEITDPVALERRLKRQRETGDGANSGNVEPGGEVDHYGTRDAKRSRIFEDLNEREPLDLTTPIHTPPRPGAVRFAPAVGTMDSMIVPDHMNQETLRLLICKLIRSLHPY</sequence>
<protein>
    <submittedName>
        <fullName evidence="2">Uncharacterized protein</fullName>
    </submittedName>
</protein>
<dbReference type="AlphaFoldDB" id="A0A9W8NQQ2"/>
<accession>A0A9W8NQQ2</accession>
<evidence type="ECO:0000256" key="1">
    <source>
        <dbReference type="SAM" id="MobiDB-lite"/>
    </source>
</evidence>
<comment type="caution">
    <text evidence="2">The sequence shown here is derived from an EMBL/GenBank/DDBJ whole genome shotgun (WGS) entry which is preliminary data.</text>
</comment>